<dbReference type="PANTHER" id="PTHR10587:SF133">
    <property type="entry name" value="CHITIN DEACETYLASE 1-RELATED"/>
    <property type="match status" value="1"/>
</dbReference>
<keyword evidence="8" id="KW-0146">Chitin degradation</keyword>
<keyword evidence="10" id="KW-0119">Carbohydrate metabolism</keyword>
<comment type="subcellular location">
    <subcellularLocation>
        <location evidence="16">Prospore</location>
    </subcellularLocation>
</comment>
<dbReference type="InterPro" id="IPR011330">
    <property type="entry name" value="Glyco_hydro/deAcase_b/a-brl"/>
</dbReference>
<comment type="caution">
    <text evidence="19">The sequence shown here is derived from an EMBL/GenBank/DDBJ whole genome shotgun (WGS) entry which is preliminary data.</text>
</comment>
<keyword evidence="12" id="KW-0624">Polysaccharide degradation</keyword>
<comment type="cofactor">
    <cofactor evidence="1">
        <name>Co(2+)</name>
        <dbReference type="ChEBI" id="CHEBI:48828"/>
    </cofactor>
</comment>
<dbReference type="FunFam" id="3.20.20.370:FF:000008">
    <property type="entry name" value="Chitin deacetylase"/>
    <property type="match status" value="1"/>
</dbReference>
<evidence type="ECO:0000256" key="8">
    <source>
        <dbReference type="ARBA" id="ARBA00023024"/>
    </source>
</evidence>
<keyword evidence="5 17" id="KW-0732">Signal</keyword>
<proteinExistence type="inferred from homology"/>
<sequence>MKTSYIIFTLLEYFCFNKAVANPVQIEAQSPMLGGVALTGDRLSQTPFPQWLTDFTGMTQWPGLDPPYIPLSFIDLKKVPNYSPYRQRHCLRVPRDSCSFDCHVCLRSDDIGTCSKLSQTFDDGPSRASIKLIDSLKHRSTFFVLGINTVNNPGIYRQLMKNDHLIGTHSWSHKFLPSLTNEEIIAQIQWSIWAMNATGGHYPKWFRPPYGGIDDRVRAIIRQFGLQAVLWDRDSFDWSLISNRPIKSEEQIYRDVEEWTKIGTGLLLEHDGVDKTVDVGINVNRIIGEDQLTVAECAGGIDYIRIFPID</sequence>
<keyword evidence="4" id="KW-0479">Metal-binding</keyword>
<keyword evidence="9" id="KW-0325">Glycoprotein</keyword>
<evidence type="ECO:0000256" key="9">
    <source>
        <dbReference type="ARBA" id="ARBA00023180"/>
    </source>
</evidence>
<evidence type="ECO:0000313" key="19">
    <source>
        <dbReference type="EMBL" id="KAK5780501.1"/>
    </source>
</evidence>
<evidence type="ECO:0000256" key="7">
    <source>
        <dbReference type="ARBA" id="ARBA00022969"/>
    </source>
</evidence>
<dbReference type="InterPro" id="IPR002509">
    <property type="entry name" value="NODB_dom"/>
</dbReference>
<dbReference type="SUPFAM" id="SSF88713">
    <property type="entry name" value="Glycoside hydrolase/deacetylase"/>
    <property type="match status" value="1"/>
</dbReference>
<keyword evidence="3" id="KW-0147">Chitin-binding</keyword>
<comment type="function">
    <text evidence="15">Hydrolyzes the N-acetamido groups of N-acetyl-D-glucosamine residues in chitin to form chitosan and acetate. Chitosan is a component of the spore wall.</text>
</comment>
<protein>
    <recommendedName>
        <fullName evidence="13">chitin deacetylase</fullName>
        <ecNumber evidence="13">3.5.1.41</ecNumber>
    </recommendedName>
</protein>
<dbReference type="AlphaFoldDB" id="A0AAN7W3P1"/>
<dbReference type="PANTHER" id="PTHR10587">
    <property type="entry name" value="GLYCOSYL TRANSFERASE-RELATED"/>
    <property type="match status" value="1"/>
</dbReference>
<dbReference type="Gene3D" id="3.20.20.370">
    <property type="entry name" value="Glycoside hydrolase/deacetylase"/>
    <property type="match status" value="1"/>
</dbReference>
<evidence type="ECO:0000256" key="17">
    <source>
        <dbReference type="SAM" id="SignalP"/>
    </source>
</evidence>
<evidence type="ECO:0000256" key="1">
    <source>
        <dbReference type="ARBA" id="ARBA00001941"/>
    </source>
</evidence>
<evidence type="ECO:0000256" key="3">
    <source>
        <dbReference type="ARBA" id="ARBA00022669"/>
    </source>
</evidence>
<keyword evidence="7" id="KW-0749">Sporulation</keyword>
<comment type="similarity">
    <text evidence="2">Belongs to the polysaccharide deacetylase family.</text>
</comment>
<evidence type="ECO:0000256" key="5">
    <source>
        <dbReference type="ARBA" id="ARBA00022729"/>
    </source>
</evidence>
<keyword evidence="11" id="KW-0170">Cobalt</keyword>
<evidence type="ECO:0000256" key="15">
    <source>
        <dbReference type="ARBA" id="ARBA00054095"/>
    </source>
</evidence>
<keyword evidence="20" id="KW-1185">Reference proteome</keyword>
<evidence type="ECO:0000256" key="2">
    <source>
        <dbReference type="ARBA" id="ARBA00010973"/>
    </source>
</evidence>
<comment type="catalytic activity">
    <reaction evidence="14">
        <text>[(1-&gt;4)-N-acetyl-beta-D-glucosaminyl](n) + n H2O = chitosan + n acetate</text>
        <dbReference type="Rhea" id="RHEA:10464"/>
        <dbReference type="Rhea" id="RHEA-COMP:9593"/>
        <dbReference type="Rhea" id="RHEA-COMP:9597"/>
        <dbReference type="ChEBI" id="CHEBI:15377"/>
        <dbReference type="ChEBI" id="CHEBI:17029"/>
        <dbReference type="ChEBI" id="CHEBI:30089"/>
        <dbReference type="ChEBI" id="CHEBI:57704"/>
        <dbReference type="EC" id="3.5.1.41"/>
    </reaction>
    <physiologicalReaction direction="left-to-right" evidence="14">
        <dbReference type="Rhea" id="RHEA:10465"/>
    </physiologicalReaction>
</comment>
<dbReference type="GO" id="GO:0008061">
    <property type="term" value="F:chitin binding"/>
    <property type="evidence" value="ECO:0007669"/>
    <property type="project" value="UniProtKB-KW"/>
</dbReference>
<accession>A0AAN7W3P1</accession>
<evidence type="ECO:0000313" key="20">
    <source>
        <dbReference type="Proteomes" id="UP001306508"/>
    </source>
</evidence>
<evidence type="ECO:0000256" key="10">
    <source>
        <dbReference type="ARBA" id="ARBA00023277"/>
    </source>
</evidence>
<gene>
    <name evidence="19" type="ORF">RI543_002261</name>
</gene>
<dbReference type="Pfam" id="PF01522">
    <property type="entry name" value="Polysacc_deac_1"/>
    <property type="match status" value="1"/>
</dbReference>
<feature type="signal peptide" evidence="17">
    <location>
        <begin position="1"/>
        <end position="21"/>
    </location>
</feature>
<evidence type="ECO:0000256" key="11">
    <source>
        <dbReference type="ARBA" id="ARBA00023285"/>
    </source>
</evidence>
<dbReference type="GO" id="GO:0005628">
    <property type="term" value="C:prospore membrane"/>
    <property type="evidence" value="ECO:0007669"/>
    <property type="project" value="TreeGrafter"/>
</dbReference>
<evidence type="ECO:0000256" key="4">
    <source>
        <dbReference type="ARBA" id="ARBA00022723"/>
    </source>
</evidence>
<organism evidence="19 20">
    <name type="scientific">Arxiozyma heterogenica</name>
    <dbReference type="NCBI Taxonomy" id="278026"/>
    <lineage>
        <taxon>Eukaryota</taxon>
        <taxon>Fungi</taxon>
        <taxon>Dikarya</taxon>
        <taxon>Ascomycota</taxon>
        <taxon>Saccharomycotina</taxon>
        <taxon>Saccharomycetes</taxon>
        <taxon>Saccharomycetales</taxon>
        <taxon>Saccharomycetaceae</taxon>
        <taxon>Arxiozyma</taxon>
    </lineage>
</organism>
<evidence type="ECO:0000256" key="16">
    <source>
        <dbReference type="ARBA" id="ARBA00060373"/>
    </source>
</evidence>
<dbReference type="EC" id="3.5.1.41" evidence="13"/>
<dbReference type="InterPro" id="IPR050248">
    <property type="entry name" value="Polysacc_deacetylase_ArnD"/>
</dbReference>
<name>A0AAN7W3P1_9SACH</name>
<dbReference type="GO" id="GO:0006032">
    <property type="term" value="P:chitin catabolic process"/>
    <property type="evidence" value="ECO:0007669"/>
    <property type="project" value="UniProtKB-KW"/>
</dbReference>
<dbReference type="GO" id="GO:0000272">
    <property type="term" value="P:polysaccharide catabolic process"/>
    <property type="evidence" value="ECO:0007669"/>
    <property type="project" value="UniProtKB-KW"/>
</dbReference>
<dbReference type="GO" id="GO:0046872">
    <property type="term" value="F:metal ion binding"/>
    <property type="evidence" value="ECO:0007669"/>
    <property type="project" value="UniProtKB-KW"/>
</dbReference>
<dbReference type="Proteomes" id="UP001306508">
    <property type="component" value="Unassembled WGS sequence"/>
</dbReference>
<evidence type="ECO:0000259" key="18">
    <source>
        <dbReference type="PROSITE" id="PS51677"/>
    </source>
</evidence>
<dbReference type="GO" id="GO:0030476">
    <property type="term" value="P:ascospore wall assembly"/>
    <property type="evidence" value="ECO:0007669"/>
    <property type="project" value="UniProtKB-ARBA"/>
</dbReference>
<evidence type="ECO:0000256" key="12">
    <source>
        <dbReference type="ARBA" id="ARBA00023326"/>
    </source>
</evidence>
<reference evidence="20" key="1">
    <citation type="submission" date="2023-07" db="EMBL/GenBank/DDBJ databases">
        <title>A draft genome of Kazachstania heterogenica Y-27499.</title>
        <authorList>
            <person name="Donic C."/>
            <person name="Kralova J.S."/>
            <person name="Fidel L."/>
            <person name="Ben-Dor S."/>
            <person name="Jung S."/>
        </authorList>
    </citation>
    <scope>NUCLEOTIDE SEQUENCE [LARGE SCALE GENOMIC DNA]</scope>
    <source>
        <strain evidence="20">Y27499</strain>
    </source>
</reference>
<dbReference type="PROSITE" id="PS51677">
    <property type="entry name" value="NODB"/>
    <property type="match status" value="1"/>
</dbReference>
<dbReference type="EMBL" id="JAWIZZ010000041">
    <property type="protein sequence ID" value="KAK5780501.1"/>
    <property type="molecule type" value="Genomic_DNA"/>
</dbReference>
<dbReference type="GO" id="GO:0004099">
    <property type="term" value="F:chitin deacetylase activity"/>
    <property type="evidence" value="ECO:0007669"/>
    <property type="project" value="UniProtKB-EC"/>
</dbReference>
<evidence type="ECO:0000256" key="14">
    <source>
        <dbReference type="ARBA" id="ARBA00048494"/>
    </source>
</evidence>
<feature type="chain" id="PRO_5042953894" description="chitin deacetylase" evidence="17">
    <location>
        <begin position="22"/>
        <end position="310"/>
    </location>
</feature>
<evidence type="ECO:0000256" key="13">
    <source>
        <dbReference type="ARBA" id="ARBA00024056"/>
    </source>
</evidence>
<keyword evidence="6" id="KW-0378">Hydrolase</keyword>
<feature type="domain" description="NodB homology" evidence="18">
    <location>
        <begin position="115"/>
        <end position="304"/>
    </location>
</feature>
<evidence type="ECO:0000256" key="6">
    <source>
        <dbReference type="ARBA" id="ARBA00022801"/>
    </source>
</evidence>